<dbReference type="Proteomes" id="UP000255283">
    <property type="component" value="Unassembled WGS sequence"/>
</dbReference>
<dbReference type="EMBL" id="UGTJ01000001">
    <property type="protein sequence ID" value="SUB80526.1"/>
    <property type="molecule type" value="Genomic_DNA"/>
</dbReference>
<evidence type="ECO:0000313" key="1">
    <source>
        <dbReference type="EMBL" id="SUB80526.1"/>
    </source>
</evidence>
<sequence length="62" mass="7210">MLTFTNKSYLCIVNTLKQRNIMEEKGQKRKDENTEQQKVNKTWLAFGKLKGALTILDPNLLL</sequence>
<organism evidence="1 2">
    <name type="scientific">Segatella buccae</name>
    <dbReference type="NCBI Taxonomy" id="28126"/>
    <lineage>
        <taxon>Bacteria</taxon>
        <taxon>Pseudomonadati</taxon>
        <taxon>Bacteroidota</taxon>
        <taxon>Bacteroidia</taxon>
        <taxon>Bacteroidales</taxon>
        <taxon>Prevotellaceae</taxon>
        <taxon>Segatella</taxon>
    </lineage>
</organism>
<gene>
    <name evidence="1" type="ORF">NCTC13063_01812</name>
</gene>
<proteinExistence type="predicted"/>
<evidence type="ECO:0000313" key="2">
    <source>
        <dbReference type="Proteomes" id="UP000255283"/>
    </source>
</evidence>
<reference evidence="1 2" key="1">
    <citation type="submission" date="2018-06" db="EMBL/GenBank/DDBJ databases">
        <authorList>
            <consortium name="Pathogen Informatics"/>
            <person name="Doyle S."/>
        </authorList>
    </citation>
    <scope>NUCLEOTIDE SEQUENCE [LARGE SCALE GENOMIC DNA]</scope>
    <source>
        <strain evidence="1 2">NCTC13063</strain>
    </source>
</reference>
<dbReference type="AlphaFoldDB" id="A0AAQ1UJE2"/>
<accession>A0AAQ1UJE2</accession>
<protein>
    <submittedName>
        <fullName evidence="1">Uncharacterized protein</fullName>
    </submittedName>
</protein>
<name>A0AAQ1UJE2_9BACT</name>
<comment type="caution">
    <text evidence="1">The sequence shown here is derived from an EMBL/GenBank/DDBJ whole genome shotgun (WGS) entry which is preliminary data.</text>
</comment>